<dbReference type="InterPro" id="IPR001387">
    <property type="entry name" value="Cro/C1-type_HTH"/>
</dbReference>
<dbReference type="InterPro" id="IPR010982">
    <property type="entry name" value="Lambda_DNA-bd_dom_sf"/>
</dbReference>
<keyword evidence="1" id="KW-0238">DNA-binding</keyword>
<dbReference type="Pfam" id="PF01381">
    <property type="entry name" value="HTH_3"/>
    <property type="match status" value="1"/>
</dbReference>
<comment type="caution">
    <text evidence="3">The sequence shown here is derived from an EMBL/GenBank/DDBJ whole genome shotgun (WGS) entry which is preliminary data.</text>
</comment>
<dbReference type="AlphaFoldDB" id="A0A917Y3B6"/>
<dbReference type="PANTHER" id="PTHR46558">
    <property type="entry name" value="TRACRIPTIONAL REGULATORY PROTEIN-RELATED-RELATED"/>
    <property type="match status" value="1"/>
</dbReference>
<reference evidence="3" key="2">
    <citation type="submission" date="2020-09" db="EMBL/GenBank/DDBJ databases">
        <authorList>
            <person name="Sun Q."/>
            <person name="Ohkuma M."/>
        </authorList>
    </citation>
    <scope>NUCLEOTIDE SEQUENCE</scope>
    <source>
        <strain evidence="3">JCM 17251</strain>
    </source>
</reference>
<dbReference type="CDD" id="cd00093">
    <property type="entry name" value="HTH_XRE"/>
    <property type="match status" value="1"/>
</dbReference>
<proteinExistence type="predicted"/>
<name>A0A917Y3B6_9BACI</name>
<dbReference type="PROSITE" id="PS50943">
    <property type="entry name" value="HTH_CROC1"/>
    <property type="match status" value="1"/>
</dbReference>
<evidence type="ECO:0000313" key="4">
    <source>
        <dbReference type="Proteomes" id="UP000624041"/>
    </source>
</evidence>
<gene>
    <name evidence="3" type="ORF">GCM10007971_32620</name>
</gene>
<keyword evidence="4" id="KW-1185">Reference proteome</keyword>
<dbReference type="PANTHER" id="PTHR46558:SF4">
    <property type="entry name" value="DNA-BIDING PHAGE PROTEIN"/>
    <property type="match status" value="1"/>
</dbReference>
<feature type="domain" description="HTH cro/C1-type" evidence="2">
    <location>
        <begin position="8"/>
        <end position="62"/>
    </location>
</feature>
<dbReference type="GO" id="GO:0003677">
    <property type="term" value="F:DNA binding"/>
    <property type="evidence" value="ECO:0007669"/>
    <property type="project" value="UniProtKB-KW"/>
</dbReference>
<dbReference type="Gene3D" id="1.10.260.40">
    <property type="entry name" value="lambda repressor-like DNA-binding domains"/>
    <property type="match status" value="1"/>
</dbReference>
<evidence type="ECO:0000313" key="3">
    <source>
        <dbReference type="EMBL" id="GGN64589.1"/>
    </source>
</evidence>
<dbReference type="SUPFAM" id="SSF47413">
    <property type="entry name" value="lambda repressor-like DNA-binding domains"/>
    <property type="match status" value="1"/>
</dbReference>
<evidence type="ECO:0000259" key="2">
    <source>
        <dbReference type="PROSITE" id="PS50943"/>
    </source>
</evidence>
<accession>A0A917Y3B6</accession>
<dbReference type="Proteomes" id="UP000624041">
    <property type="component" value="Unassembled WGS sequence"/>
</dbReference>
<dbReference type="SMART" id="SM00530">
    <property type="entry name" value="HTH_XRE"/>
    <property type="match status" value="1"/>
</dbReference>
<evidence type="ECO:0000256" key="1">
    <source>
        <dbReference type="ARBA" id="ARBA00023125"/>
    </source>
</evidence>
<dbReference type="EMBL" id="BMOS01000031">
    <property type="protein sequence ID" value="GGN64589.1"/>
    <property type="molecule type" value="Genomic_DNA"/>
</dbReference>
<sequence>MTVLHNKIKQLRKERNVKQQELADYLGIERTSLSKIENMEYNPSAKTILKACEFFDLSIGDIFFNESVSSDNTKEVS</sequence>
<organism evidence="3 4">
    <name type="scientific">Oceanobacillus indicireducens</name>
    <dbReference type="NCBI Taxonomy" id="1004261"/>
    <lineage>
        <taxon>Bacteria</taxon>
        <taxon>Bacillati</taxon>
        <taxon>Bacillota</taxon>
        <taxon>Bacilli</taxon>
        <taxon>Bacillales</taxon>
        <taxon>Bacillaceae</taxon>
        <taxon>Oceanobacillus</taxon>
    </lineage>
</organism>
<dbReference type="RefSeq" id="WP_188858921.1">
    <property type="nucleotide sequence ID" value="NZ_BMOS01000031.1"/>
</dbReference>
<reference evidence="3" key="1">
    <citation type="journal article" date="2014" name="Int. J. Syst. Evol. Microbiol.">
        <title>Complete genome sequence of Corynebacterium casei LMG S-19264T (=DSM 44701T), isolated from a smear-ripened cheese.</title>
        <authorList>
            <consortium name="US DOE Joint Genome Institute (JGI-PGF)"/>
            <person name="Walter F."/>
            <person name="Albersmeier A."/>
            <person name="Kalinowski J."/>
            <person name="Ruckert C."/>
        </authorList>
    </citation>
    <scope>NUCLEOTIDE SEQUENCE</scope>
    <source>
        <strain evidence="3">JCM 17251</strain>
    </source>
</reference>
<protein>
    <submittedName>
        <fullName evidence="3">Transcriptional regulator</fullName>
    </submittedName>
</protein>